<evidence type="ECO:0000259" key="1">
    <source>
        <dbReference type="PROSITE" id="PS50112"/>
    </source>
</evidence>
<dbReference type="CDD" id="cd00130">
    <property type="entry name" value="PAS"/>
    <property type="match status" value="1"/>
</dbReference>
<protein>
    <submittedName>
        <fullName evidence="2">Chemotaxis protein</fullName>
    </submittedName>
</protein>
<dbReference type="InterPro" id="IPR000014">
    <property type="entry name" value="PAS"/>
</dbReference>
<dbReference type="InterPro" id="IPR035965">
    <property type="entry name" value="PAS-like_dom_sf"/>
</dbReference>
<dbReference type="EMBL" id="AP027370">
    <property type="protein sequence ID" value="BDY12244.1"/>
    <property type="molecule type" value="Genomic_DNA"/>
</dbReference>
<dbReference type="PROSITE" id="PS50112">
    <property type="entry name" value="PAS"/>
    <property type="match status" value="1"/>
</dbReference>
<dbReference type="Gene3D" id="3.30.450.20">
    <property type="entry name" value="PAS domain"/>
    <property type="match status" value="1"/>
</dbReference>
<evidence type="ECO:0000313" key="2">
    <source>
        <dbReference type="EMBL" id="BDY12244.1"/>
    </source>
</evidence>
<dbReference type="SUPFAM" id="SSF55785">
    <property type="entry name" value="PYP-like sensor domain (PAS domain)"/>
    <property type="match status" value="1"/>
</dbReference>
<dbReference type="InterPro" id="IPR013767">
    <property type="entry name" value="PAS_fold"/>
</dbReference>
<keyword evidence="3" id="KW-1185">Reference proteome</keyword>
<dbReference type="RefSeq" id="WP_286337446.1">
    <property type="nucleotide sequence ID" value="NZ_AP027370.1"/>
</dbReference>
<evidence type="ECO:0000313" key="3">
    <source>
        <dbReference type="Proteomes" id="UP001321445"/>
    </source>
</evidence>
<accession>A0ABN6WT48</accession>
<organism evidence="2 3">
    <name type="scientific">Hydrogenimonas cancrithermarum</name>
    <dbReference type="NCBI Taxonomy" id="2993563"/>
    <lineage>
        <taxon>Bacteria</taxon>
        <taxon>Pseudomonadati</taxon>
        <taxon>Campylobacterota</taxon>
        <taxon>Epsilonproteobacteria</taxon>
        <taxon>Campylobacterales</taxon>
        <taxon>Hydrogenimonadaceae</taxon>
        <taxon>Hydrogenimonas</taxon>
    </lineage>
</organism>
<gene>
    <name evidence="2" type="ORF">HCR_05560</name>
</gene>
<dbReference type="Pfam" id="PF00989">
    <property type="entry name" value="PAS"/>
    <property type="match status" value="1"/>
</dbReference>
<dbReference type="Proteomes" id="UP001321445">
    <property type="component" value="Chromosome"/>
</dbReference>
<feature type="domain" description="PAS" evidence="1">
    <location>
        <begin position="24"/>
        <end position="75"/>
    </location>
</feature>
<proteinExistence type="predicted"/>
<reference evidence="2 3" key="1">
    <citation type="submission" date="2023-03" db="EMBL/GenBank/DDBJ databases">
        <title>Description of Hydrogenimonas sp. ISO32.</title>
        <authorList>
            <person name="Mino S."/>
            <person name="Fukazawa S."/>
            <person name="Sawabe T."/>
        </authorList>
    </citation>
    <scope>NUCLEOTIDE SEQUENCE [LARGE SCALE GENOMIC DNA]</scope>
    <source>
        <strain evidence="2 3">ISO32</strain>
    </source>
</reference>
<name>A0ABN6WT48_9BACT</name>
<sequence length="169" mass="19177">MRRPAPTGTERFLKEEDFIVSKTDLKGRITYGNKMFIKISGYAESELLGAPHSILRHPDMPKIVFKLLWERIQNKQEIFAYVKNLCKDGGFYWVIANVTATIAPDGSIRDYHSVRRKPSDKAMEVIPQLYSKLLAAERSGGVEASGRILNDILNEKGVTYDEFVLGLQQ</sequence>
<dbReference type="NCBIfam" id="TIGR00229">
    <property type="entry name" value="sensory_box"/>
    <property type="match status" value="1"/>
</dbReference>